<evidence type="ECO:0000256" key="1">
    <source>
        <dbReference type="SAM" id="SignalP"/>
    </source>
</evidence>
<proteinExistence type="predicted"/>
<sequence length="85" mass="9164">MNKVTKAITVGAFVLGLSGVAGVADASEIPNNMDDYDFTGYELSEADQAAQDELLKIYEQDLANGNAGTYRSPLSLEEYQRLASQ</sequence>
<evidence type="ECO:0000313" key="3">
    <source>
        <dbReference type="Proteomes" id="UP000501122"/>
    </source>
</evidence>
<dbReference type="EMBL" id="CP047363">
    <property type="protein sequence ID" value="QIH78980.1"/>
    <property type="molecule type" value="Genomic_DNA"/>
</dbReference>
<evidence type="ECO:0000313" key="2">
    <source>
        <dbReference type="EMBL" id="QIH78980.1"/>
    </source>
</evidence>
<gene>
    <name evidence="2" type="ORF">GTN30_09890</name>
</gene>
<feature type="signal peptide" evidence="1">
    <location>
        <begin position="1"/>
        <end position="26"/>
    </location>
</feature>
<dbReference type="AlphaFoldDB" id="A0AAE6X3P8"/>
<feature type="chain" id="PRO_5041955090" evidence="1">
    <location>
        <begin position="27"/>
        <end position="85"/>
    </location>
</feature>
<dbReference type="Proteomes" id="UP000501122">
    <property type="component" value="Chromosome"/>
</dbReference>
<keyword evidence="1" id="KW-0732">Signal</keyword>
<accession>A0AAE6X3P8</accession>
<organism evidence="2 3">
    <name type="scientific">Macrococcoides canis</name>
    <dbReference type="NCBI Taxonomy" id="1855823"/>
    <lineage>
        <taxon>Bacteria</taxon>
        <taxon>Bacillati</taxon>
        <taxon>Bacillota</taxon>
        <taxon>Bacilli</taxon>
        <taxon>Bacillales</taxon>
        <taxon>Staphylococcaceae</taxon>
        <taxon>Macrococcoides</taxon>
    </lineage>
</organism>
<dbReference type="RefSeq" id="WP_138072101.1">
    <property type="nucleotide sequence ID" value="NZ_CP035309.1"/>
</dbReference>
<reference evidence="2" key="1">
    <citation type="journal article" date="2020" name="Antimicrob. Agents Chemother.">
        <title>The novel macrolide resistance genes mef(D), msr(F) and msr(H) are present on resistance islands in Macrococcus canis, Macrococcus caseolyticus and Staphylococcus aureus.</title>
        <authorList>
            <person name="Schwendener S."/>
            <person name="Dona V."/>
            <person name="Perreten V."/>
        </authorList>
    </citation>
    <scope>NUCLEOTIDE SEQUENCE</scope>
    <source>
        <strain evidence="2">Epi0076A</strain>
    </source>
</reference>
<protein>
    <submittedName>
        <fullName evidence="2">Uncharacterized protein</fullName>
    </submittedName>
</protein>
<name>A0AAE6X3P8_9STAP</name>